<evidence type="ECO:0000256" key="7">
    <source>
        <dbReference type="ARBA" id="ARBA00023102"/>
    </source>
</evidence>
<dbReference type="OrthoDB" id="9807749at2"/>
<dbReference type="FunFam" id="3.20.20.70:FF:000009">
    <property type="entry name" value="1-(5-phosphoribosyl)-5-[(5-phosphoribosylamino)methylideneamino] imidazole-4-carboxamide isomerase"/>
    <property type="match status" value="1"/>
</dbReference>
<reference evidence="11 12" key="1">
    <citation type="submission" date="2018-07" db="EMBL/GenBank/DDBJ databases">
        <title>High-quality-draft genome sequence of Gaiella occulta.</title>
        <authorList>
            <person name="Severino R."/>
            <person name="Froufe H.J.C."/>
            <person name="Rainey F.A."/>
            <person name="Barroso C."/>
            <person name="Albuquerque L."/>
            <person name="Lobo-Da-Cunha A."/>
            <person name="Da Costa M.S."/>
            <person name="Egas C."/>
        </authorList>
    </citation>
    <scope>NUCLEOTIDE SEQUENCE [LARGE SCALE GENOMIC DNA]</scope>
    <source>
        <strain evidence="11 12">F2-233</strain>
    </source>
</reference>
<dbReference type="GO" id="GO:0003949">
    <property type="term" value="F:1-(5-phosphoribosyl)-5-[(5-phosphoribosylamino)methylideneamino]imidazole-4-carboxamide isomerase activity"/>
    <property type="evidence" value="ECO:0007669"/>
    <property type="project" value="UniProtKB-UniRule"/>
</dbReference>
<evidence type="ECO:0000256" key="1">
    <source>
        <dbReference type="ARBA" id="ARBA00000901"/>
    </source>
</evidence>
<evidence type="ECO:0000256" key="10">
    <source>
        <dbReference type="RuleBase" id="RU003657"/>
    </source>
</evidence>
<dbReference type="GO" id="GO:0000105">
    <property type="term" value="P:L-histidine biosynthetic process"/>
    <property type="evidence" value="ECO:0007669"/>
    <property type="project" value="UniProtKB-UniRule"/>
</dbReference>
<keyword evidence="12" id="KW-1185">Reference proteome</keyword>
<dbReference type="EC" id="5.3.1.16" evidence="9"/>
<evidence type="ECO:0000313" key="12">
    <source>
        <dbReference type="Proteomes" id="UP000254134"/>
    </source>
</evidence>
<dbReference type="GO" id="GO:0005737">
    <property type="term" value="C:cytoplasm"/>
    <property type="evidence" value="ECO:0007669"/>
    <property type="project" value="UniProtKB-SubCell"/>
</dbReference>
<keyword evidence="6 9" id="KW-0028">Amino-acid biosynthesis</keyword>
<dbReference type="InterPro" id="IPR006062">
    <property type="entry name" value="His_biosynth"/>
</dbReference>
<name>A0A7M2YUG6_9ACTN</name>
<protein>
    <recommendedName>
        <fullName evidence="9">1-(5-phosphoribosyl)-5-[(5-phosphoribosylamino)methylideneamino] imidazole-4-carboxamide isomerase</fullName>
        <ecNumber evidence="9">5.3.1.16</ecNumber>
    </recommendedName>
    <alternativeName>
        <fullName evidence="9">Phosphoribosylformimino-5-aminoimidazole carboxamide ribotide isomerase</fullName>
    </alternativeName>
</protein>
<dbReference type="Gene3D" id="3.20.20.70">
    <property type="entry name" value="Aldolase class I"/>
    <property type="match status" value="1"/>
</dbReference>
<dbReference type="EMBL" id="QQZY01000007">
    <property type="protein sequence ID" value="RDI73726.1"/>
    <property type="molecule type" value="Genomic_DNA"/>
</dbReference>
<evidence type="ECO:0000256" key="5">
    <source>
        <dbReference type="ARBA" id="ARBA00022490"/>
    </source>
</evidence>
<dbReference type="Proteomes" id="UP000254134">
    <property type="component" value="Unassembled WGS sequence"/>
</dbReference>
<sequence>MLTHQFEVIPAIDVLEGRAVRLAQGRREAVTIEGGDPVDLARRFASEGATRLHLVDLDGAFSGTPTLDLVARVAQAGGLPLQVGGGYRSAASIEAALDAGADRVMVGTAALSPSFLEEAATRFGEALVVAIDVRDGSVAVDGWTRASEITAAELARRCAQAGVARLLVTSASRDGSLAGPDLGLLAEVLPCGVPVLAAGGIASVADLVAVRAAGCEGAVAGSALLRGRFTLAEAREATAGM</sequence>
<dbReference type="PANTHER" id="PTHR43090">
    <property type="entry name" value="1-(5-PHOSPHORIBOSYL)-5-[(5-PHOSPHORIBOSYLAMINO)METHYLIDENEAMINO] IMIDAZOLE-4-CARBOXAMIDE ISOMERASE"/>
    <property type="match status" value="1"/>
</dbReference>
<gene>
    <name evidence="9" type="primary">hisA</name>
    <name evidence="11" type="ORF">Gocc_2639</name>
</gene>
<keyword evidence="8 9" id="KW-0413">Isomerase</keyword>
<dbReference type="Pfam" id="PF00977">
    <property type="entry name" value="His_biosynth"/>
    <property type="match status" value="1"/>
</dbReference>
<dbReference type="InterPro" id="IPR011060">
    <property type="entry name" value="RibuloseP-bd_barrel"/>
</dbReference>
<evidence type="ECO:0000256" key="6">
    <source>
        <dbReference type="ARBA" id="ARBA00022605"/>
    </source>
</evidence>
<dbReference type="UniPathway" id="UPA00031">
    <property type="reaction ID" value="UER00009"/>
</dbReference>
<evidence type="ECO:0000313" key="11">
    <source>
        <dbReference type="EMBL" id="RDI73726.1"/>
    </source>
</evidence>
<comment type="subcellular location">
    <subcellularLocation>
        <location evidence="2 9">Cytoplasm</location>
    </subcellularLocation>
</comment>
<feature type="active site" description="Proton donor" evidence="9">
    <location>
        <position position="132"/>
    </location>
</feature>
<dbReference type="InterPro" id="IPR023016">
    <property type="entry name" value="HisA/PriA"/>
</dbReference>
<evidence type="ECO:0000256" key="9">
    <source>
        <dbReference type="HAMAP-Rule" id="MF_01014"/>
    </source>
</evidence>
<accession>A0A7M2YUG6</accession>
<dbReference type="SUPFAM" id="SSF51366">
    <property type="entry name" value="Ribulose-phoshate binding barrel"/>
    <property type="match status" value="1"/>
</dbReference>
<dbReference type="InterPro" id="IPR013785">
    <property type="entry name" value="Aldolase_TIM"/>
</dbReference>
<dbReference type="GO" id="GO:0000162">
    <property type="term" value="P:L-tryptophan biosynthetic process"/>
    <property type="evidence" value="ECO:0007669"/>
    <property type="project" value="TreeGrafter"/>
</dbReference>
<evidence type="ECO:0000256" key="4">
    <source>
        <dbReference type="ARBA" id="ARBA00009667"/>
    </source>
</evidence>
<dbReference type="RefSeq" id="WP_114797039.1">
    <property type="nucleotide sequence ID" value="NZ_QQZY01000007.1"/>
</dbReference>
<comment type="caution">
    <text evidence="11">The sequence shown here is derived from an EMBL/GenBank/DDBJ whole genome shotgun (WGS) entry which is preliminary data.</text>
</comment>
<dbReference type="PANTHER" id="PTHR43090:SF2">
    <property type="entry name" value="1-(5-PHOSPHORIBOSYL)-5-[(5-PHOSPHORIBOSYLAMINO)METHYLIDENEAMINO] IMIDAZOLE-4-CARBOXAMIDE ISOMERASE"/>
    <property type="match status" value="1"/>
</dbReference>
<comment type="pathway">
    <text evidence="3 9">Amino-acid biosynthesis; L-histidine biosynthesis; L-histidine from 5-phospho-alpha-D-ribose 1-diphosphate: step 4/9.</text>
</comment>
<feature type="active site" description="Proton acceptor" evidence="9">
    <location>
        <position position="13"/>
    </location>
</feature>
<comment type="similarity">
    <text evidence="4 9 10">Belongs to the HisA/HisF family.</text>
</comment>
<evidence type="ECO:0000256" key="3">
    <source>
        <dbReference type="ARBA" id="ARBA00005133"/>
    </source>
</evidence>
<keyword evidence="7 9" id="KW-0368">Histidine biosynthesis</keyword>
<organism evidence="11 12">
    <name type="scientific">Gaiella occulta</name>
    <dbReference type="NCBI Taxonomy" id="1002870"/>
    <lineage>
        <taxon>Bacteria</taxon>
        <taxon>Bacillati</taxon>
        <taxon>Actinomycetota</taxon>
        <taxon>Thermoleophilia</taxon>
        <taxon>Gaiellales</taxon>
        <taxon>Gaiellaceae</taxon>
        <taxon>Gaiella</taxon>
    </lineage>
</organism>
<dbReference type="HAMAP" id="MF_01014">
    <property type="entry name" value="HisA"/>
    <property type="match status" value="1"/>
</dbReference>
<evidence type="ECO:0000256" key="2">
    <source>
        <dbReference type="ARBA" id="ARBA00004496"/>
    </source>
</evidence>
<keyword evidence="5 9" id="KW-0963">Cytoplasm</keyword>
<dbReference type="InterPro" id="IPR044524">
    <property type="entry name" value="Isoase_HisA-like"/>
</dbReference>
<dbReference type="CDD" id="cd04732">
    <property type="entry name" value="HisA"/>
    <property type="match status" value="1"/>
</dbReference>
<dbReference type="AlphaFoldDB" id="A0A7M2YUG6"/>
<reference evidence="12" key="2">
    <citation type="journal article" date="2019" name="MicrobiologyOpen">
        <title>High-quality draft genome sequence of Gaiella occulta isolated from a 150 meter deep mineral water borehole and comparison with the genome sequences of other deep-branching lineages of the phylum Actinobacteria.</title>
        <authorList>
            <person name="Severino R."/>
            <person name="Froufe H.J.C."/>
            <person name="Barroso C."/>
            <person name="Albuquerque L."/>
            <person name="Lobo-da-Cunha A."/>
            <person name="da Costa M.S."/>
            <person name="Egas C."/>
        </authorList>
    </citation>
    <scope>NUCLEOTIDE SEQUENCE [LARGE SCALE GENOMIC DNA]</scope>
    <source>
        <strain evidence="12">F2-233</strain>
    </source>
</reference>
<comment type="catalytic activity">
    <reaction evidence="1 9">
        <text>1-(5-phospho-beta-D-ribosyl)-5-[(5-phospho-beta-D-ribosylamino)methylideneamino]imidazole-4-carboxamide = 5-[(5-phospho-1-deoxy-D-ribulos-1-ylimino)methylamino]-1-(5-phospho-beta-D-ribosyl)imidazole-4-carboxamide</text>
        <dbReference type="Rhea" id="RHEA:15469"/>
        <dbReference type="ChEBI" id="CHEBI:58435"/>
        <dbReference type="ChEBI" id="CHEBI:58525"/>
        <dbReference type="EC" id="5.3.1.16"/>
    </reaction>
</comment>
<evidence type="ECO:0000256" key="8">
    <source>
        <dbReference type="ARBA" id="ARBA00023235"/>
    </source>
</evidence>
<proteinExistence type="inferred from homology"/>